<dbReference type="AlphaFoldDB" id="A0A420W8T3"/>
<reference evidence="4 5" key="1">
    <citation type="submission" date="2018-10" db="EMBL/GenBank/DDBJ databases">
        <title>Genomic Encyclopedia of Type Strains, Phase IV (KMG-IV): sequencing the most valuable type-strain genomes for metagenomic binning, comparative biology and taxonomic classification.</title>
        <authorList>
            <person name="Goeker M."/>
        </authorList>
    </citation>
    <scope>NUCLEOTIDE SEQUENCE [LARGE SCALE GENOMIC DNA]</scope>
    <source>
        <strain evidence="4 5">DSM 15521</strain>
    </source>
</reference>
<evidence type="ECO:0000313" key="5">
    <source>
        <dbReference type="Proteomes" id="UP000280881"/>
    </source>
</evidence>
<dbReference type="GO" id="GO:0016836">
    <property type="term" value="F:hydro-lyase activity"/>
    <property type="evidence" value="ECO:0007669"/>
    <property type="project" value="InterPro"/>
</dbReference>
<keyword evidence="5" id="KW-1185">Reference proteome</keyword>
<dbReference type="Gene3D" id="3.20.130.10">
    <property type="entry name" value="Fe-S hydro-lyase, tartrate dehydratase beta-type, catalytic domain"/>
    <property type="match status" value="1"/>
</dbReference>
<evidence type="ECO:0000259" key="3">
    <source>
        <dbReference type="Pfam" id="PF05683"/>
    </source>
</evidence>
<comment type="similarity">
    <text evidence="1">Belongs to the class-I fumarase family.</text>
</comment>
<accession>A0A420W8T3</accession>
<dbReference type="Pfam" id="PF05683">
    <property type="entry name" value="Fumerase_C"/>
    <property type="match status" value="1"/>
</dbReference>
<gene>
    <name evidence="4" type="ORF">C7457_0558</name>
</gene>
<comment type="caution">
    <text evidence="4">The sequence shown here is derived from an EMBL/GenBank/DDBJ whole genome shotgun (WGS) entry which is preliminary data.</text>
</comment>
<dbReference type="EMBL" id="RBIE01000001">
    <property type="protein sequence ID" value="RKQ63678.1"/>
    <property type="molecule type" value="Genomic_DNA"/>
</dbReference>
<dbReference type="OrthoDB" id="9798978at2"/>
<dbReference type="NCBIfam" id="TIGR00723">
    <property type="entry name" value="ttdB_fumA_fumB"/>
    <property type="match status" value="1"/>
</dbReference>
<organism evidence="4 5">
    <name type="scientific">Thermovibrio guaymasensis</name>
    <dbReference type="NCBI Taxonomy" id="240167"/>
    <lineage>
        <taxon>Bacteria</taxon>
        <taxon>Pseudomonadati</taxon>
        <taxon>Aquificota</taxon>
        <taxon>Aquificia</taxon>
        <taxon>Desulfurobacteriales</taxon>
        <taxon>Desulfurobacteriaceae</taxon>
        <taxon>Thermovibrio</taxon>
    </lineage>
</organism>
<dbReference type="Proteomes" id="UP000280881">
    <property type="component" value="Unassembled WGS sequence"/>
</dbReference>
<dbReference type="PANTHER" id="PTHR43351">
    <property type="entry name" value="L(+)-TARTRATE DEHYDRATASE SUBUNIT BETA"/>
    <property type="match status" value="1"/>
</dbReference>
<sequence>MSAIRIKAPITDDSVVENLKAGDLVLISGVIYTARDAAHKRIVEALDRGEKPPIELKGQIIYYAGPAPAKPGRPIGSVGPTTSYRMDPYAPRLLSEGLKGMIGKGTRSQEVIEAIKKYKGVYFGAVGGAAAYLARCVKSAEVVAYEDLGPEAIRRLVVEDFPAFVVNDIYGNDLYRMGRCQFEEIEDLELSKCR</sequence>
<evidence type="ECO:0000313" key="4">
    <source>
        <dbReference type="EMBL" id="RKQ63678.1"/>
    </source>
</evidence>
<keyword evidence="2" id="KW-0456">Lyase</keyword>
<dbReference type="RefSeq" id="WP_121169917.1">
    <property type="nucleotide sequence ID" value="NZ_RBIE01000001.1"/>
</dbReference>
<dbReference type="InterPro" id="IPR036660">
    <property type="entry name" value="Fe-S_hydroAse_TtdB_cat_sf"/>
</dbReference>
<evidence type="ECO:0000256" key="1">
    <source>
        <dbReference type="ARBA" id="ARBA00008876"/>
    </source>
</evidence>
<dbReference type="InterPro" id="IPR004647">
    <property type="entry name" value="Fe-S_hydro-lyase_TtdB-typ_cat"/>
</dbReference>
<evidence type="ECO:0000256" key="2">
    <source>
        <dbReference type="ARBA" id="ARBA00023239"/>
    </source>
</evidence>
<name>A0A420W8T3_9BACT</name>
<protein>
    <submittedName>
        <fullName evidence="4">Fumarate hydratase subunit beta</fullName>
    </submittedName>
</protein>
<dbReference type="NCBIfam" id="NF005310">
    <property type="entry name" value="PRK06842.1"/>
    <property type="match status" value="1"/>
</dbReference>
<dbReference type="PANTHER" id="PTHR43351:SF2">
    <property type="entry name" value="L(+)-TARTRATE DEHYDRATASE SUBUNIT BETA-RELATED"/>
    <property type="match status" value="1"/>
</dbReference>
<dbReference type="SUPFAM" id="SSF117457">
    <property type="entry name" value="FumA C-terminal domain-like"/>
    <property type="match status" value="1"/>
</dbReference>
<feature type="domain" description="Fe-S hydro-lyase tartrate dehydratase beta-type catalytic" evidence="3">
    <location>
        <begin position="4"/>
        <end position="176"/>
    </location>
</feature>
<proteinExistence type="inferred from homology"/>